<name>A0A2S5TAX2_9GAMM</name>
<accession>A0A2S5TAX2</accession>
<dbReference type="InterPro" id="IPR007236">
    <property type="entry name" value="SlyX"/>
</dbReference>
<dbReference type="RefSeq" id="WP_104232099.1">
    <property type="nucleotide sequence ID" value="NZ_PSNW01000015.1"/>
</dbReference>
<dbReference type="OrthoDB" id="8606883at2"/>
<reference evidence="2 3" key="1">
    <citation type="submission" date="2018-02" db="EMBL/GenBank/DDBJ databases">
        <title>Genome sequencing of Solimonas sp. HR-BB.</title>
        <authorList>
            <person name="Lee Y."/>
            <person name="Jeon C.O."/>
        </authorList>
    </citation>
    <scope>NUCLEOTIDE SEQUENCE [LARGE SCALE GENOMIC DNA]</scope>
    <source>
        <strain evidence="2 3">HR-BB</strain>
    </source>
</reference>
<keyword evidence="1" id="KW-0175">Coiled coil</keyword>
<proteinExistence type="predicted"/>
<protein>
    <submittedName>
        <fullName evidence="2">SlyX protein</fullName>
    </submittedName>
</protein>
<evidence type="ECO:0000256" key="1">
    <source>
        <dbReference type="SAM" id="Coils"/>
    </source>
</evidence>
<dbReference type="AlphaFoldDB" id="A0A2S5TAX2"/>
<dbReference type="Proteomes" id="UP000238220">
    <property type="component" value="Unassembled WGS sequence"/>
</dbReference>
<sequence length="68" mass="7880">MDEERLIELEIRFAHQEETLRVLNDIVTRQQDRIERLEQICRQLAEKAMGAGDGVFKGTAADEVPPHY</sequence>
<dbReference type="Gene3D" id="1.20.5.300">
    <property type="match status" value="1"/>
</dbReference>
<gene>
    <name evidence="2" type="ORF">C3942_19770</name>
</gene>
<organism evidence="2 3">
    <name type="scientific">Solimonas fluminis</name>
    <dbReference type="NCBI Taxonomy" id="2086571"/>
    <lineage>
        <taxon>Bacteria</taxon>
        <taxon>Pseudomonadati</taxon>
        <taxon>Pseudomonadota</taxon>
        <taxon>Gammaproteobacteria</taxon>
        <taxon>Nevskiales</taxon>
        <taxon>Nevskiaceae</taxon>
        <taxon>Solimonas</taxon>
    </lineage>
</organism>
<evidence type="ECO:0000313" key="2">
    <source>
        <dbReference type="EMBL" id="PPE72139.1"/>
    </source>
</evidence>
<dbReference type="Pfam" id="PF04102">
    <property type="entry name" value="SlyX"/>
    <property type="match status" value="1"/>
</dbReference>
<dbReference type="PANTHER" id="PTHR36508">
    <property type="entry name" value="PROTEIN SLYX"/>
    <property type="match status" value="1"/>
</dbReference>
<keyword evidence="3" id="KW-1185">Reference proteome</keyword>
<dbReference type="PANTHER" id="PTHR36508:SF1">
    <property type="entry name" value="PROTEIN SLYX"/>
    <property type="match status" value="1"/>
</dbReference>
<dbReference type="EMBL" id="PSNW01000015">
    <property type="protein sequence ID" value="PPE72139.1"/>
    <property type="molecule type" value="Genomic_DNA"/>
</dbReference>
<evidence type="ECO:0000313" key="3">
    <source>
        <dbReference type="Proteomes" id="UP000238220"/>
    </source>
</evidence>
<feature type="coiled-coil region" evidence="1">
    <location>
        <begin position="20"/>
        <end position="47"/>
    </location>
</feature>
<comment type="caution">
    <text evidence="2">The sequence shown here is derived from an EMBL/GenBank/DDBJ whole genome shotgun (WGS) entry which is preliminary data.</text>
</comment>